<evidence type="ECO:0000313" key="2">
    <source>
        <dbReference type="EMBL" id="CAE8705948.1"/>
    </source>
</evidence>
<dbReference type="Proteomes" id="UP000626109">
    <property type="component" value="Unassembled WGS sequence"/>
</dbReference>
<evidence type="ECO:0000256" key="1">
    <source>
        <dbReference type="SAM" id="MobiDB-lite"/>
    </source>
</evidence>
<protein>
    <submittedName>
        <fullName evidence="2">Uncharacterized protein</fullName>
    </submittedName>
</protein>
<proteinExistence type="predicted"/>
<comment type="caution">
    <text evidence="2">The sequence shown here is derived from an EMBL/GenBank/DDBJ whole genome shotgun (WGS) entry which is preliminary data.</text>
</comment>
<dbReference type="EMBL" id="CAJNNW010031100">
    <property type="protein sequence ID" value="CAE8705948.1"/>
    <property type="molecule type" value="Genomic_DNA"/>
</dbReference>
<sequence length="92" mass="10697">MWNALRSDNNNHNHNHDNNHNNNNNRNHNNNNNHSYSNHNNDKVQTTGAKWEPFITRFPTDSSDPLKAATQVPIVGQTVIFCIHQIKMEQQQ</sequence>
<reference evidence="2" key="1">
    <citation type="submission" date="2021-02" db="EMBL/GenBank/DDBJ databases">
        <authorList>
            <person name="Dougan E. K."/>
            <person name="Rhodes N."/>
            <person name="Thang M."/>
            <person name="Chan C."/>
        </authorList>
    </citation>
    <scope>NUCLEOTIDE SEQUENCE</scope>
</reference>
<feature type="compositionally biased region" description="Low complexity" evidence="1">
    <location>
        <begin position="20"/>
        <end position="39"/>
    </location>
</feature>
<organism evidence="2 3">
    <name type="scientific">Polarella glacialis</name>
    <name type="common">Dinoflagellate</name>
    <dbReference type="NCBI Taxonomy" id="89957"/>
    <lineage>
        <taxon>Eukaryota</taxon>
        <taxon>Sar</taxon>
        <taxon>Alveolata</taxon>
        <taxon>Dinophyceae</taxon>
        <taxon>Suessiales</taxon>
        <taxon>Suessiaceae</taxon>
        <taxon>Polarella</taxon>
    </lineage>
</organism>
<accession>A0A813KPS1</accession>
<name>A0A813KPS1_POLGL</name>
<dbReference type="AlphaFoldDB" id="A0A813KPS1"/>
<evidence type="ECO:0000313" key="3">
    <source>
        <dbReference type="Proteomes" id="UP000626109"/>
    </source>
</evidence>
<feature type="compositionally biased region" description="Basic and acidic residues" evidence="1">
    <location>
        <begin position="9"/>
        <end position="19"/>
    </location>
</feature>
<gene>
    <name evidence="2" type="ORF">PGLA2088_LOCUS33949</name>
</gene>
<feature type="region of interest" description="Disordered" evidence="1">
    <location>
        <begin position="1"/>
        <end position="47"/>
    </location>
</feature>